<dbReference type="EMBL" id="JAUKUD010000001">
    <property type="protein sequence ID" value="KAK0754605.1"/>
    <property type="molecule type" value="Genomic_DNA"/>
</dbReference>
<feature type="chain" id="PRO_5041444145" description="Secreted protein" evidence="1">
    <location>
        <begin position="19"/>
        <end position="85"/>
    </location>
</feature>
<proteinExistence type="predicted"/>
<organism evidence="2 3">
    <name type="scientific">Schizothecium vesticola</name>
    <dbReference type="NCBI Taxonomy" id="314040"/>
    <lineage>
        <taxon>Eukaryota</taxon>
        <taxon>Fungi</taxon>
        <taxon>Dikarya</taxon>
        <taxon>Ascomycota</taxon>
        <taxon>Pezizomycotina</taxon>
        <taxon>Sordariomycetes</taxon>
        <taxon>Sordariomycetidae</taxon>
        <taxon>Sordariales</taxon>
        <taxon>Schizotheciaceae</taxon>
        <taxon>Schizothecium</taxon>
    </lineage>
</organism>
<evidence type="ECO:0000313" key="2">
    <source>
        <dbReference type="EMBL" id="KAK0754605.1"/>
    </source>
</evidence>
<feature type="signal peptide" evidence="1">
    <location>
        <begin position="1"/>
        <end position="18"/>
    </location>
</feature>
<protein>
    <recommendedName>
        <fullName evidence="4">Secreted protein</fullName>
    </recommendedName>
</protein>
<dbReference type="Proteomes" id="UP001172155">
    <property type="component" value="Unassembled WGS sequence"/>
</dbReference>
<name>A0AA40KD84_9PEZI</name>
<dbReference type="AlphaFoldDB" id="A0AA40KD84"/>
<comment type="caution">
    <text evidence="2">The sequence shown here is derived from an EMBL/GenBank/DDBJ whole genome shotgun (WGS) entry which is preliminary data.</text>
</comment>
<reference evidence="2" key="1">
    <citation type="submission" date="2023-06" db="EMBL/GenBank/DDBJ databases">
        <title>Genome-scale phylogeny and comparative genomics of the fungal order Sordariales.</title>
        <authorList>
            <consortium name="Lawrence Berkeley National Laboratory"/>
            <person name="Hensen N."/>
            <person name="Bonometti L."/>
            <person name="Westerberg I."/>
            <person name="Brannstrom I.O."/>
            <person name="Guillou S."/>
            <person name="Cros-Aarteil S."/>
            <person name="Calhoun S."/>
            <person name="Haridas S."/>
            <person name="Kuo A."/>
            <person name="Mondo S."/>
            <person name="Pangilinan J."/>
            <person name="Riley R."/>
            <person name="LaButti K."/>
            <person name="Andreopoulos B."/>
            <person name="Lipzen A."/>
            <person name="Chen C."/>
            <person name="Yanf M."/>
            <person name="Daum C."/>
            <person name="Ng V."/>
            <person name="Clum A."/>
            <person name="Steindorff A."/>
            <person name="Ohm R."/>
            <person name="Martin F."/>
            <person name="Silar P."/>
            <person name="Natvig D."/>
            <person name="Lalanne C."/>
            <person name="Gautier V."/>
            <person name="Ament-velasquez S.L."/>
            <person name="Kruys A."/>
            <person name="Hutchinson M.I."/>
            <person name="Powell A.J."/>
            <person name="Barry K."/>
            <person name="Miller A.N."/>
            <person name="Grigoriev I.V."/>
            <person name="Debuchy R."/>
            <person name="Gladieux P."/>
            <person name="Thoren M.H."/>
            <person name="Johannesson H."/>
        </authorList>
    </citation>
    <scope>NUCLEOTIDE SEQUENCE</scope>
    <source>
        <strain evidence="2">SMH3187-1</strain>
    </source>
</reference>
<sequence>MFYLILRCFVGIACLALGHLWLRTQSSVSSNTTQVLPSRLLTLQTDDADDRSLSPPVQFYFQRARALIGRVAGRIPWEEARIMYP</sequence>
<keyword evidence="3" id="KW-1185">Reference proteome</keyword>
<evidence type="ECO:0000313" key="3">
    <source>
        <dbReference type="Proteomes" id="UP001172155"/>
    </source>
</evidence>
<keyword evidence="1" id="KW-0732">Signal</keyword>
<accession>A0AA40KD84</accession>
<gene>
    <name evidence="2" type="ORF">B0T18DRAFT_40226</name>
</gene>
<evidence type="ECO:0008006" key="4">
    <source>
        <dbReference type="Google" id="ProtNLM"/>
    </source>
</evidence>
<evidence type="ECO:0000256" key="1">
    <source>
        <dbReference type="SAM" id="SignalP"/>
    </source>
</evidence>